<protein>
    <submittedName>
        <fullName evidence="4">DEKNAAC101428</fullName>
    </submittedName>
</protein>
<evidence type="ECO:0000256" key="1">
    <source>
        <dbReference type="PROSITE-ProRule" id="PRU00176"/>
    </source>
</evidence>
<dbReference type="PROSITE" id="PS50102">
    <property type="entry name" value="RRM"/>
    <property type="match status" value="1"/>
</dbReference>
<dbReference type="SUPFAM" id="SSF54928">
    <property type="entry name" value="RNA-binding domain, RBD"/>
    <property type="match status" value="1"/>
</dbReference>
<dbReference type="Gene3D" id="3.30.70.330">
    <property type="match status" value="1"/>
</dbReference>
<feature type="region of interest" description="Disordered" evidence="2">
    <location>
        <begin position="252"/>
        <end position="349"/>
    </location>
</feature>
<accession>A0A448YI72</accession>
<evidence type="ECO:0000313" key="4">
    <source>
        <dbReference type="EMBL" id="VEU20568.1"/>
    </source>
</evidence>
<dbReference type="EMBL" id="CAACVR010000005">
    <property type="protein sequence ID" value="VEU20568.1"/>
    <property type="molecule type" value="Genomic_DNA"/>
</dbReference>
<dbReference type="InterPro" id="IPR000504">
    <property type="entry name" value="RRM_dom"/>
</dbReference>
<feature type="compositionally biased region" description="Acidic residues" evidence="2">
    <location>
        <begin position="255"/>
        <end position="268"/>
    </location>
</feature>
<dbReference type="AlphaFoldDB" id="A0A448YI72"/>
<dbReference type="InParanoid" id="A0A448YI72"/>
<proteinExistence type="predicted"/>
<organism evidence="4 5">
    <name type="scientific">Brettanomyces naardenensis</name>
    <name type="common">Yeast</name>
    <dbReference type="NCBI Taxonomy" id="13370"/>
    <lineage>
        <taxon>Eukaryota</taxon>
        <taxon>Fungi</taxon>
        <taxon>Dikarya</taxon>
        <taxon>Ascomycota</taxon>
        <taxon>Saccharomycotina</taxon>
        <taxon>Pichiomycetes</taxon>
        <taxon>Pichiales</taxon>
        <taxon>Pichiaceae</taxon>
        <taxon>Brettanomyces</taxon>
    </lineage>
</organism>
<dbReference type="FunCoup" id="A0A448YI72">
    <property type="interactions" value="163"/>
</dbReference>
<dbReference type="GO" id="GO:0003723">
    <property type="term" value="F:RNA binding"/>
    <property type="evidence" value="ECO:0007669"/>
    <property type="project" value="UniProtKB-UniRule"/>
</dbReference>
<name>A0A448YI72_BRENA</name>
<reference evidence="4 5" key="1">
    <citation type="submission" date="2018-12" db="EMBL/GenBank/DDBJ databases">
        <authorList>
            <person name="Tiukova I."/>
            <person name="Dainat J."/>
        </authorList>
    </citation>
    <scope>NUCLEOTIDE SEQUENCE [LARGE SCALE GENOMIC DNA]</scope>
</reference>
<dbReference type="InterPro" id="IPR035979">
    <property type="entry name" value="RBD_domain_sf"/>
</dbReference>
<evidence type="ECO:0000259" key="3">
    <source>
        <dbReference type="PROSITE" id="PS50102"/>
    </source>
</evidence>
<dbReference type="OrthoDB" id="21643at2759"/>
<evidence type="ECO:0000313" key="5">
    <source>
        <dbReference type="Proteomes" id="UP000290900"/>
    </source>
</evidence>
<keyword evidence="1" id="KW-0694">RNA-binding</keyword>
<dbReference type="Proteomes" id="UP000290900">
    <property type="component" value="Unassembled WGS sequence"/>
</dbReference>
<gene>
    <name evidence="4" type="ORF">BRENAR_LOCUS1303</name>
</gene>
<feature type="compositionally biased region" description="Basic and acidic residues" evidence="2">
    <location>
        <begin position="282"/>
        <end position="327"/>
    </location>
</feature>
<dbReference type="STRING" id="13370.A0A448YI72"/>
<evidence type="ECO:0000256" key="2">
    <source>
        <dbReference type="SAM" id="MobiDB-lite"/>
    </source>
</evidence>
<keyword evidence="5" id="KW-1185">Reference proteome</keyword>
<sequence>MTDRSRTLRLHVGGLSKSLVEDISDLEDRFSKVGTIVTPFEIRHKPVAEYNYAYVTMRLTKEELRKLQSSFNGVQYKGSKLTIGLARPDYHERWLKNSRRQDMKVSDRRKNSELARLRNIRIEEAHNNPFDAFCVVRGRLRETPRKIDPKKMTMRVLIGGKLKFPRSKKNKLWGYDKTRKPRDLSYECIGGKWRDGNGHIIERHVRQHALMEPSEYEEEAEAAVEEEEIGAERDRNTGLLESLMGNYDFEKPVDLEDDNSEYESGTEFEDGKIEISDDEEATDVKTRSDGKSALEEYQKQHPEFTKKEKEPATVEKVASSDDTEKLRSLLNPPESDFKFSFGGPQEDEDELSPIVSTAASVSAPSIIEPSIPAPSVSIPSITAAPRKDVGLFFTHFESPFLVAQTQLSRLQQLNAGKDLDYEKWFWANRGDLNRTFRRKRRDAMKHSRKERSAIL</sequence>
<dbReference type="InterPro" id="IPR012677">
    <property type="entry name" value="Nucleotide-bd_a/b_plait_sf"/>
</dbReference>
<feature type="domain" description="RRM" evidence="3">
    <location>
        <begin position="8"/>
        <end position="88"/>
    </location>
</feature>